<dbReference type="Pfam" id="PF11905">
    <property type="entry name" value="DUF3425"/>
    <property type="match status" value="1"/>
</dbReference>
<dbReference type="SUPFAM" id="SSF57701">
    <property type="entry name" value="Zn2/Cys6 DNA-binding domain"/>
    <property type="match status" value="1"/>
</dbReference>
<comment type="caution">
    <text evidence="4">The sequence shown here is derived from an EMBL/GenBank/DDBJ whole genome shotgun (WGS) entry which is preliminary data.</text>
</comment>
<dbReference type="GO" id="GO:0000981">
    <property type="term" value="F:DNA-binding transcription factor activity, RNA polymerase II-specific"/>
    <property type="evidence" value="ECO:0007669"/>
    <property type="project" value="InterPro"/>
</dbReference>
<dbReference type="PROSITE" id="PS00463">
    <property type="entry name" value="ZN2_CY6_FUNGAL_1"/>
    <property type="match status" value="1"/>
</dbReference>
<protein>
    <submittedName>
        <fullName evidence="4">Conidial development fluffy</fullName>
    </submittedName>
</protein>
<evidence type="ECO:0000259" key="3">
    <source>
        <dbReference type="PROSITE" id="PS50048"/>
    </source>
</evidence>
<dbReference type="CDD" id="cd00067">
    <property type="entry name" value="GAL4"/>
    <property type="match status" value="1"/>
</dbReference>
<dbReference type="PANTHER" id="PTHR37012">
    <property type="entry name" value="B-ZIP TRANSCRIPTION FACTOR (EUROFUNG)-RELATED"/>
    <property type="match status" value="1"/>
</dbReference>
<keyword evidence="1" id="KW-0539">Nucleus</keyword>
<accession>A0A8H5ID11</accession>
<feature type="domain" description="Zn(2)-C6 fungal-type" evidence="3">
    <location>
        <begin position="113"/>
        <end position="142"/>
    </location>
</feature>
<sequence>MFGDLYAKLTTCHYGPVGDGLFGGYGSISSEGILISVVYMAVANHLSTTSSSNVKAKPPTHTSQAKAMQRLPNLAPAPHKPEPPAPPQPQQPQTARPRAARASSSRKYATNHACVPCRKTKTKCDGRHPCARCQFSSNVCTYDTKVLSGETLNRLTNTVNEQKGRLNQLETILAAMRNGTDSEAAEVMSWIRIGESVESIVSYIESRSRAVVVTQRLVGVNHQAKSKFIETLFDRAEWLDGTTFEADDINIDLGSRTKSYFSSYHFGNLPFSSGIKANHYPTVAQQSQLQNYYAKHNWAMMTANDGHGVDSVTKAWADTLKKARQLVTEGAKPDDLTGTFPCVAALFDQDEYENAPMISKWAVQFIYSARRQDYAFTSMAAVWVVWVVMRWQINPTPQTYADLPDWIRPTELQVFVPHIDMLDCISWPYFRDYVIQHPEMQHGELQWLAACTSGVQVNWDGTIEDALCIDGPTGRRRFTAEAEATIRDLQKWSLAASYRAFMPGIDGQIPIRTAEDAGVTQV</sequence>
<dbReference type="GO" id="GO:0008270">
    <property type="term" value="F:zinc ion binding"/>
    <property type="evidence" value="ECO:0007669"/>
    <property type="project" value="InterPro"/>
</dbReference>
<gene>
    <name evidence="4" type="ORF">FNAPI_12319</name>
</gene>
<proteinExistence type="predicted"/>
<dbReference type="InterPro" id="IPR036864">
    <property type="entry name" value="Zn2-C6_fun-type_DNA-bd_sf"/>
</dbReference>
<dbReference type="PANTHER" id="PTHR37012:SF2">
    <property type="entry name" value="BZIP DOMAIN-CONTAINING PROTEIN-RELATED"/>
    <property type="match status" value="1"/>
</dbReference>
<feature type="compositionally biased region" description="Low complexity" evidence="2">
    <location>
        <begin position="91"/>
        <end position="102"/>
    </location>
</feature>
<organism evidence="4 5">
    <name type="scientific">Fusarium napiforme</name>
    <dbReference type="NCBI Taxonomy" id="42672"/>
    <lineage>
        <taxon>Eukaryota</taxon>
        <taxon>Fungi</taxon>
        <taxon>Dikarya</taxon>
        <taxon>Ascomycota</taxon>
        <taxon>Pezizomycotina</taxon>
        <taxon>Sordariomycetes</taxon>
        <taxon>Hypocreomycetidae</taxon>
        <taxon>Hypocreales</taxon>
        <taxon>Nectriaceae</taxon>
        <taxon>Fusarium</taxon>
        <taxon>Fusarium fujikuroi species complex</taxon>
    </lineage>
</organism>
<keyword evidence="5" id="KW-1185">Reference proteome</keyword>
<dbReference type="EMBL" id="JAAOAO010000628">
    <property type="protein sequence ID" value="KAF5534566.1"/>
    <property type="molecule type" value="Genomic_DNA"/>
</dbReference>
<dbReference type="InterPro" id="IPR001138">
    <property type="entry name" value="Zn2Cys6_DnaBD"/>
</dbReference>
<dbReference type="AlphaFoldDB" id="A0A8H5ID11"/>
<dbReference type="Proteomes" id="UP000574317">
    <property type="component" value="Unassembled WGS sequence"/>
</dbReference>
<feature type="region of interest" description="Disordered" evidence="2">
    <location>
        <begin position="73"/>
        <end position="107"/>
    </location>
</feature>
<dbReference type="Pfam" id="PF00172">
    <property type="entry name" value="Zn_clus"/>
    <property type="match status" value="1"/>
</dbReference>
<dbReference type="SMART" id="SM00066">
    <property type="entry name" value="GAL4"/>
    <property type="match status" value="1"/>
</dbReference>
<evidence type="ECO:0000256" key="1">
    <source>
        <dbReference type="ARBA" id="ARBA00023242"/>
    </source>
</evidence>
<dbReference type="PROSITE" id="PS50048">
    <property type="entry name" value="ZN2_CY6_FUNGAL_2"/>
    <property type="match status" value="1"/>
</dbReference>
<evidence type="ECO:0000256" key="2">
    <source>
        <dbReference type="SAM" id="MobiDB-lite"/>
    </source>
</evidence>
<evidence type="ECO:0000313" key="5">
    <source>
        <dbReference type="Proteomes" id="UP000574317"/>
    </source>
</evidence>
<dbReference type="InterPro" id="IPR021833">
    <property type="entry name" value="DUF3425"/>
</dbReference>
<evidence type="ECO:0000313" key="4">
    <source>
        <dbReference type="EMBL" id="KAF5534566.1"/>
    </source>
</evidence>
<dbReference type="Gene3D" id="4.10.240.10">
    <property type="entry name" value="Zn(2)-C6 fungal-type DNA-binding domain"/>
    <property type="match status" value="1"/>
</dbReference>
<reference evidence="4 5" key="1">
    <citation type="submission" date="2020-05" db="EMBL/GenBank/DDBJ databases">
        <title>Identification and distribution of gene clusters putatively required for synthesis of sphingolipid metabolism inhibitors in phylogenetically diverse species of the filamentous fungus Fusarium.</title>
        <authorList>
            <person name="Kim H.-S."/>
            <person name="Busman M."/>
            <person name="Brown D.W."/>
            <person name="Divon H."/>
            <person name="Uhlig S."/>
            <person name="Proctor R.H."/>
        </authorList>
    </citation>
    <scope>NUCLEOTIDE SEQUENCE [LARGE SCALE GENOMIC DNA]</scope>
    <source>
        <strain evidence="4 5">NRRL 25196</strain>
    </source>
</reference>
<name>A0A8H5ID11_9HYPO</name>